<evidence type="ECO:0000259" key="2">
    <source>
        <dbReference type="PROSITE" id="PS50937"/>
    </source>
</evidence>
<dbReference type="Pfam" id="PF13411">
    <property type="entry name" value="MerR_1"/>
    <property type="match status" value="1"/>
</dbReference>
<evidence type="ECO:0000313" key="4">
    <source>
        <dbReference type="Proteomes" id="UP000048965"/>
    </source>
</evidence>
<dbReference type="SUPFAM" id="SSF46955">
    <property type="entry name" value="Putative DNA-binding domain"/>
    <property type="match status" value="1"/>
</dbReference>
<reference evidence="3 4" key="2">
    <citation type="journal article" date="2015" name="Stand. Genomic Sci.">
        <title>Draft genome sequence of marine-derived Streptomyces sp. TP-A0598, a producer of anti-MRSA antibiotic lydicamycins.</title>
        <authorList>
            <person name="Komaki H."/>
            <person name="Ichikawa N."/>
            <person name="Hosoyama A."/>
            <person name="Fujita N."/>
            <person name="Igarashi Y."/>
        </authorList>
    </citation>
    <scope>NUCLEOTIDE SEQUENCE [LARGE SCALE GENOMIC DNA]</scope>
    <source>
        <strain evidence="3 4">NBRC 110027</strain>
    </source>
</reference>
<keyword evidence="1" id="KW-0238">DNA-binding</keyword>
<comment type="caution">
    <text evidence="3">The sequence shown here is derived from an EMBL/GenBank/DDBJ whole genome shotgun (WGS) entry which is preliminary data.</text>
</comment>
<dbReference type="OrthoDB" id="4569196at2"/>
<dbReference type="AlphaFoldDB" id="A0A0P4RE12"/>
<dbReference type="PANTHER" id="PTHR30204">
    <property type="entry name" value="REDOX-CYCLING DRUG-SENSING TRANSCRIPTIONAL ACTIVATOR SOXR"/>
    <property type="match status" value="1"/>
</dbReference>
<reference evidence="4" key="1">
    <citation type="submission" date="2014-09" db="EMBL/GenBank/DDBJ databases">
        <title>Whole genome shotgun sequence of Streptomyces sp. NBRC 110027.</title>
        <authorList>
            <person name="Komaki H."/>
            <person name="Ichikawa N."/>
            <person name="Katano-Makiyama Y."/>
            <person name="Hosoyama A."/>
            <person name="Hashimoto M."/>
            <person name="Uohara A."/>
            <person name="Kitahashi Y."/>
            <person name="Ohji S."/>
            <person name="Kimura A."/>
            <person name="Yamazoe A."/>
            <person name="Igarashi Y."/>
            <person name="Fujita N."/>
        </authorList>
    </citation>
    <scope>NUCLEOTIDE SEQUENCE [LARGE SCALE GENOMIC DNA]</scope>
    <source>
        <strain evidence="4">NBRC 110027</strain>
    </source>
</reference>
<dbReference type="PROSITE" id="PS50937">
    <property type="entry name" value="HTH_MERR_2"/>
    <property type="match status" value="1"/>
</dbReference>
<accession>A0A0P4RE12</accession>
<dbReference type="PRINTS" id="PR00040">
    <property type="entry name" value="HTHMERR"/>
</dbReference>
<dbReference type="InterPro" id="IPR009061">
    <property type="entry name" value="DNA-bd_dom_put_sf"/>
</dbReference>
<keyword evidence="4" id="KW-1185">Reference proteome</keyword>
<name>A0A0P4RE12_9ACTN</name>
<dbReference type="Gene3D" id="1.10.1660.10">
    <property type="match status" value="1"/>
</dbReference>
<dbReference type="RefSeq" id="WP_042159442.1">
    <property type="nucleotide sequence ID" value="NZ_BBNO01000008.1"/>
</dbReference>
<dbReference type="EMBL" id="BBNO01000008">
    <property type="protein sequence ID" value="GAO11406.1"/>
    <property type="molecule type" value="Genomic_DNA"/>
</dbReference>
<evidence type="ECO:0000256" key="1">
    <source>
        <dbReference type="ARBA" id="ARBA00023125"/>
    </source>
</evidence>
<proteinExistence type="predicted"/>
<dbReference type="InterPro" id="IPR000551">
    <property type="entry name" value="MerR-type_HTH_dom"/>
</dbReference>
<feature type="domain" description="HTH merR-type" evidence="2">
    <location>
        <begin position="1"/>
        <end position="70"/>
    </location>
</feature>
<evidence type="ECO:0000313" key="3">
    <source>
        <dbReference type="EMBL" id="GAO11406.1"/>
    </source>
</evidence>
<organism evidence="3 4">
    <name type="scientific">Streptomyces lydicamycinicus</name>
    <dbReference type="NCBI Taxonomy" id="1546107"/>
    <lineage>
        <taxon>Bacteria</taxon>
        <taxon>Bacillati</taxon>
        <taxon>Actinomycetota</taxon>
        <taxon>Actinomycetes</taxon>
        <taxon>Kitasatosporales</taxon>
        <taxon>Streptomycetaceae</taxon>
        <taxon>Streptomyces</taxon>
    </lineage>
</organism>
<sequence>MLTISQLARTAGVTVRAVRHYHHVGLLPEPERDRSGYRRYSAQAAVDLIRIRTLADAGVPLARIDALLHAQPAEFAAAVDDIDAELQRKIDQLTEHRRRIAGLAGGEELVLPAGVVANLNRMRGLGVSERTVRLERDVWILLQALDPESMPQAIKDKAASFDDPETTRLYLACDQSIDWDPHDPRVDQLIDELDNWEIDHARDSSEQGNMALAFSRVVEASPAWQRILDVLAHRAKQRRTAGQVRAEP</sequence>
<dbReference type="InterPro" id="IPR047057">
    <property type="entry name" value="MerR_fam"/>
</dbReference>
<dbReference type="PANTHER" id="PTHR30204:SF93">
    <property type="entry name" value="HTH MERR-TYPE DOMAIN-CONTAINING PROTEIN"/>
    <property type="match status" value="1"/>
</dbReference>
<dbReference type="GO" id="GO:0003677">
    <property type="term" value="F:DNA binding"/>
    <property type="evidence" value="ECO:0007669"/>
    <property type="project" value="UniProtKB-KW"/>
</dbReference>
<dbReference type="GO" id="GO:0003700">
    <property type="term" value="F:DNA-binding transcription factor activity"/>
    <property type="evidence" value="ECO:0007669"/>
    <property type="project" value="InterPro"/>
</dbReference>
<dbReference type="CDD" id="cd00592">
    <property type="entry name" value="HTH_MerR-like"/>
    <property type="match status" value="1"/>
</dbReference>
<dbReference type="Proteomes" id="UP000048965">
    <property type="component" value="Unassembled WGS sequence"/>
</dbReference>
<gene>
    <name evidence="3" type="ORF">TPA0598_08_03170</name>
</gene>
<dbReference type="SMART" id="SM00422">
    <property type="entry name" value="HTH_MERR"/>
    <property type="match status" value="1"/>
</dbReference>
<protein>
    <submittedName>
        <fullName evidence="3">Putative MerR family transcriptional regulator</fullName>
    </submittedName>
</protein>